<feature type="chain" id="PRO_5038032626" description="Enhanced entry protein EnhB" evidence="1">
    <location>
        <begin position="19"/>
        <end position="160"/>
    </location>
</feature>
<dbReference type="EMBL" id="BMOB01000006">
    <property type="protein sequence ID" value="GGI87203.1"/>
    <property type="molecule type" value="Genomic_DNA"/>
</dbReference>
<dbReference type="RefSeq" id="WP_131776927.1">
    <property type="nucleotide sequence ID" value="NZ_BMOB01000006.1"/>
</dbReference>
<proteinExistence type="predicted"/>
<dbReference type="OrthoDB" id="5645169at2"/>
<evidence type="ECO:0000256" key="1">
    <source>
        <dbReference type="SAM" id="SignalP"/>
    </source>
</evidence>
<accession>A0A917JWH4</accession>
<sequence length="160" mass="17501">MRYFVPLLLGVVAFHAQAEETLPFGCKPVAVTEETVKLKASKSALVMIHNWSTSDLWITHPVSDPGASAGWSSRLQAGNWSALALTEKEFELSCIESKPGHEQQIPCSGVLSVCKYTNIAWPLKSDGSTYWAGEDQSLNALKSYIGRRGFVIPVSQTSEE</sequence>
<evidence type="ECO:0008006" key="4">
    <source>
        <dbReference type="Google" id="ProtNLM"/>
    </source>
</evidence>
<reference evidence="2" key="1">
    <citation type="journal article" date="2014" name="Int. J. Syst. Evol. Microbiol.">
        <title>Complete genome sequence of Corynebacterium casei LMG S-19264T (=DSM 44701T), isolated from a smear-ripened cheese.</title>
        <authorList>
            <consortium name="US DOE Joint Genome Institute (JGI-PGF)"/>
            <person name="Walter F."/>
            <person name="Albersmeier A."/>
            <person name="Kalinowski J."/>
            <person name="Ruckert C."/>
        </authorList>
    </citation>
    <scope>NUCLEOTIDE SEQUENCE</scope>
    <source>
        <strain evidence="2">JCM 13919</strain>
    </source>
</reference>
<feature type="signal peptide" evidence="1">
    <location>
        <begin position="1"/>
        <end position="18"/>
    </location>
</feature>
<gene>
    <name evidence="2" type="ORF">GCM10007966_14910</name>
</gene>
<dbReference type="AlphaFoldDB" id="A0A917JWH4"/>
<evidence type="ECO:0000313" key="2">
    <source>
        <dbReference type="EMBL" id="GGI87203.1"/>
    </source>
</evidence>
<organism evidence="2 3">
    <name type="scientific">Legionella impletisoli</name>
    <dbReference type="NCBI Taxonomy" id="343510"/>
    <lineage>
        <taxon>Bacteria</taxon>
        <taxon>Pseudomonadati</taxon>
        <taxon>Pseudomonadota</taxon>
        <taxon>Gammaproteobacteria</taxon>
        <taxon>Legionellales</taxon>
        <taxon>Legionellaceae</taxon>
        <taxon>Legionella</taxon>
    </lineage>
</organism>
<keyword evidence="1" id="KW-0732">Signal</keyword>
<dbReference type="Proteomes" id="UP000630149">
    <property type="component" value="Unassembled WGS sequence"/>
</dbReference>
<keyword evidence="3" id="KW-1185">Reference proteome</keyword>
<comment type="caution">
    <text evidence="2">The sequence shown here is derived from an EMBL/GenBank/DDBJ whole genome shotgun (WGS) entry which is preliminary data.</text>
</comment>
<name>A0A917JWH4_9GAMM</name>
<reference evidence="2" key="2">
    <citation type="submission" date="2020-09" db="EMBL/GenBank/DDBJ databases">
        <authorList>
            <person name="Sun Q."/>
            <person name="Ohkuma M."/>
        </authorList>
    </citation>
    <scope>NUCLEOTIDE SEQUENCE</scope>
    <source>
        <strain evidence="2">JCM 13919</strain>
    </source>
</reference>
<evidence type="ECO:0000313" key="3">
    <source>
        <dbReference type="Proteomes" id="UP000630149"/>
    </source>
</evidence>
<protein>
    <recommendedName>
        <fullName evidence="4">Enhanced entry protein EnhB</fullName>
    </recommendedName>
</protein>